<dbReference type="InterPro" id="IPR011646">
    <property type="entry name" value="KAP_P-loop"/>
</dbReference>
<feature type="domain" description="KAP NTPase" evidence="1">
    <location>
        <begin position="17"/>
        <end position="182"/>
    </location>
</feature>
<dbReference type="EMBL" id="CP015088">
    <property type="protein sequence ID" value="ANK07218.1"/>
    <property type="molecule type" value="Genomic_DNA"/>
</dbReference>
<dbReference type="SUPFAM" id="SSF52540">
    <property type="entry name" value="P-loop containing nucleoside triphosphate hydrolases"/>
    <property type="match status" value="1"/>
</dbReference>
<dbReference type="InterPro" id="IPR027417">
    <property type="entry name" value="P-loop_NTPase"/>
</dbReference>
<accession>A0A192CKK7</accession>
<name>A0A192CKK7_ECO25</name>
<dbReference type="Proteomes" id="UP000183316">
    <property type="component" value="Chromosome"/>
</dbReference>
<proteinExistence type="predicted"/>
<organism evidence="2 4">
    <name type="scientific">Escherichia coli O25b:H4</name>
    <dbReference type="NCBI Taxonomy" id="941280"/>
    <lineage>
        <taxon>Bacteria</taxon>
        <taxon>Pseudomonadati</taxon>
        <taxon>Pseudomonadota</taxon>
        <taxon>Gammaproteobacteria</taxon>
        <taxon>Enterobacterales</taxon>
        <taxon>Enterobacteriaceae</taxon>
        <taxon>Escherichia</taxon>
    </lineage>
</organism>
<protein>
    <submittedName>
        <fullName evidence="2">Putative membrane spanning protein</fullName>
    </submittedName>
</protein>
<dbReference type="Pfam" id="PF07693">
    <property type="entry name" value="KAP_NTPase"/>
    <property type="match status" value="1"/>
</dbReference>
<dbReference type="AlphaFoldDB" id="A0A192CKK7"/>
<evidence type="ECO:0000313" key="4">
    <source>
        <dbReference type="Proteomes" id="UP000183316"/>
    </source>
</evidence>
<sequence length="560" mass="64398">MDDYLSRRMYMSLDYIKEQLSDFISSAEPEVMAIQGEWGIGKTYTWNAFLKENKNKIAFNRYSYVSLFGVNSLDALKYSIFENTITKDFIGNKPNLKTATQNAKGLLESCTRKTARVLKDTPFLKNFTTTLESMSFMSITNVIVVIDDLERRGKNLEVKDVLGLVSLLKEQKNCKVVLLLNNGTSGMDDYSTYKEKVIDREITYNPTPEECAVIAYKNNSDVHKLLSKYSISLGIKNIRILKKIERFLLALLPGINVNFEKIANEVAHSLTLYCWSHYAFTPDGDVPSLEYIRNMRNIYMRDEKEDGKEKKWLNTLLIYDYKKTNELDEVLIDMVRHGYIDMNNFQRQVSLRNDELIRDSKRGSLFEAWKLFYNSFEDNRNQVIDNLYQAVVGGIEYVTPSDLDSVVGLYRDLGENIKASELISKFINYGNDALKEYVQSIYMNVHPIKDAELKSKIQDYSTTLNLDGSIKDVLIKLSSQNGWSDRHEEILDAASEDDYYDLFKKVILDGGDSIIATALKFGGYSNGSERMKRIGEKARNALIRIGNESSINKIRVRRYL</sequence>
<dbReference type="EMBL" id="CP015085">
    <property type="protein sequence ID" value="ANK06231.1"/>
    <property type="molecule type" value="Genomic_DNA"/>
</dbReference>
<evidence type="ECO:0000313" key="3">
    <source>
        <dbReference type="EMBL" id="ANK07218.1"/>
    </source>
</evidence>
<dbReference type="PATRIC" id="fig|941280.3.peg.4927"/>
<dbReference type="Gene3D" id="3.40.50.300">
    <property type="entry name" value="P-loop containing nucleotide triphosphate hydrolases"/>
    <property type="match status" value="1"/>
</dbReference>
<dbReference type="Proteomes" id="UP000183316">
    <property type="component" value="Extrachromosomal Element unnamed2"/>
</dbReference>
<evidence type="ECO:0000259" key="1">
    <source>
        <dbReference type="Pfam" id="PF07693"/>
    </source>
</evidence>
<evidence type="ECO:0000313" key="2">
    <source>
        <dbReference type="EMBL" id="ANK06231.1"/>
    </source>
</evidence>
<gene>
    <name evidence="2" type="ORF">WLH_04970</name>
    <name evidence="3" type="ORF">WLH_05957</name>
</gene>
<reference evidence="2 4" key="1">
    <citation type="submission" date="2016-03" db="EMBL/GenBank/DDBJ databases">
        <title>Genome Sequence and Comparative Pathogenic Determinants of Uropathogenic Escherichia coli O25b:H4, a Clinical Isolate from Saudi Arabia.</title>
        <authorList>
            <person name="Alyamani E.A.J."/>
            <person name="Khiyami M.A."/>
            <person name="Booq R.Y."/>
            <person name="Bahwerth F.S."/>
            <person name="Vaisvil B."/>
            <person name="Schmitt D.P."/>
            <person name="Kapatral V."/>
        </authorList>
    </citation>
    <scope>NUCLEOTIDE SEQUENCE [LARGE SCALE GENOMIC DNA]</scope>
    <source>
        <strain evidence="2 4">O25b:H4</strain>
    </source>
</reference>